<protein>
    <submittedName>
        <fullName evidence="2">Uncharacterized protein</fullName>
    </submittedName>
</protein>
<gene>
    <name evidence="2" type="ORF">AVDCRST_MAG55-1795</name>
</gene>
<name>A0A6J4PNY8_9ACTN</name>
<feature type="non-terminal residue" evidence="2">
    <location>
        <position position="1"/>
    </location>
</feature>
<evidence type="ECO:0000256" key="1">
    <source>
        <dbReference type="SAM" id="MobiDB-lite"/>
    </source>
</evidence>
<dbReference type="AlphaFoldDB" id="A0A6J4PNY8"/>
<feature type="compositionally biased region" description="Basic and acidic residues" evidence="1">
    <location>
        <begin position="1"/>
        <end position="11"/>
    </location>
</feature>
<accession>A0A6J4PNY8</accession>
<feature type="region of interest" description="Disordered" evidence="1">
    <location>
        <begin position="1"/>
        <end position="30"/>
    </location>
</feature>
<evidence type="ECO:0000313" key="2">
    <source>
        <dbReference type="EMBL" id="CAA9417856.1"/>
    </source>
</evidence>
<dbReference type="EMBL" id="CADCUZ010000077">
    <property type="protein sequence ID" value="CAA9417856.1"/>
    <property type="molecule type" value="Genomic_DNA"/>
</dbReference>
<reference evidence="2" key="1">
    <citation type="submission" date="2020-02" db="EMBL/GenBank/DDBJ databases">
        <authorList>
            <person name="Meier V. D."/>
        </authorList>
    </citation>
    <scope>NUCLEOTIDE SEQUENCE</scope>
    <source>
        <strain evidence="2">AVDCRST_MAG55</strain>
    </source>
</reference>
<sequence length="30" mass="3130">GGRESLGREAGDAAPPGPRRDAGPRCRVRL</sequence>
<proteinExistence type="predicted"/>
<feature type="non-terminal residue" evidence="2">
    <location>
        <position position="30"/>
    </location>
</feature>
<organism evidence="2">
    <name type="scientific">uncultured Rubrobacteraceae bacterium</name>
    <dbReference type="NCBI Taxonomy" id="349277"/>
    <lineage>
        <taxon>Bacteria</taxon>
        <taxon>Bacillati</taxon>
        <taxon>Actinomycetota</taxon>
        <taxon>Rubrobacteria</taxon>
        <taxon>Rubrobacterales</taxon>
        <taxon>Rubrobacteraceae</taxon>
        <taxon>environmental samples</taxon>
    </lineage>
</organism>